<name>A0A158IU68_9BURK</name>
<organism evidence="1 2">
    <name type="scientific">Caballeronia terrestris</name>
    <dbReference type="NCBI Taxonomy" id="1226301"/>
    <lineage>
        <taxon>Bacteria</taxon>
        <taxon>Pseudomonadati</taxon>
        <taxon>Pseudomonadota</taxon>
        <taxon>Betaproteobacteria</taxon>
        <taxon>Burkholderiales</taxon>
        <taxon>Burkholderiaceae</taxon>
        <taxon>Caballeronia</taxon>
    </lineage>
</organism>
<protein>
    <submittedName>
        <fullName evidence="1">Uncharacterized protein</fullName>
    </submittedName>
</protein>
<evidence type="ECO:0000313" key="1">
    <source>
        <dbReference type="EMBL" id="SAL60116.1"/>
    </source>
</evidence>
<dbReference type="Proteomes" id="UP000054925">
    <property type="component" value="Unassembled WGS sequence"/>
</dbReference>
<reference evidence="1" key="1">
    <citation type="submission" date="2016-01" db="EMBL/GenBank/DDBJ databases">
        <authorList>
            <person name="Peeters C."/>
        </authorList>
    </citation>
    <scope>NUCLEOTIDE SEQUENCE [LARGE SCALE GENOMIC DNA]</scope>
    <source>
        <strain evidence="1">LMG 22937</strain>
    </source>
</reference>
<evidence type="ECO:0000313" key="2">
    <source>
        <dbReference type="Proteomes" id="UP000054925"/>
    </source>
</evidence>
<proteinExistence type="predicted"/>
<dbReference type="AlphaFoldDB" id="A0A158IU68"/>
<comment type="caution">
    <text evidence="1">The sequence shown here is derived from an EMBL/GenBank/DDBJ whole genome shotgun (WGS) entry which is preliminary data.</text>
</comment>
<accession>A0A158IU68</accession>
<keyword evidence="2" id="KW-1185">Reference proteome</keyword>
<gene>
    <name evidence="1" type="ORF">AWB67_02909</name>
</gene>
<sequence length="84" mass="9641">MLKASFLCHTNAYYVKDKKYTIHLVPILMTKAGSPKSALAWQRYDIYALSPSYEDYDALRQLLKQRGAIDYSPTLNFTDDTVCV</sequence>
<dbReference type="EMBL" id="FCOL02000014">
    <property type="protein sequence ID" value="SAL60116.1"/>
    <property type="molecule type" value="Genomic_DNA"/>
</dbReference>